<protein>
    <submittedName>
        <fullName evidence="2">Uncharacterized protein</fullName>
    </submittedName>
</protein>
<proteinExistence type="predicted"/>
<feature type="coiled-coil region" evidence="1">
    <location>
        <begin position="1"/>
        <end position="82"/>
    </location>
</feature>
<keyword evidence="3" id="KW-1185">Reference proteome</keyword>
<gene>
    <name evidence="2" type="ORF">RN001_010085</name>
</gene>
<dbReference type="Proteomes" id="UP001353858">
    <property type="component" value="Unassembled WGS sequence"/>
</dbReference>
<evidence type="ECO:0000313" key="3">
    <source>
        <dbReference type="Proteomes" id="UP001353858"/>
    </source>
</evidence>
<comment type="caution">
    <text evidence="2">The sequence shown here is derived from an EMBL/GenBank/DDBJ whole genome shotgun (WGS) entry which is preliminary data.</text>
</comment>
<dbReference type="AlphaFoldDB" id="A0AAN7PUE7"/>
<keyword evidence="1" id="KW-0175">Coiled coil</keyword>
<evidence type="ECO:0000313" key="2">
    <source>
        <dbReference type="EMBL" id="KAK4877579.1"/>
    </source>
</evidence>
<dbReference type="EMBL" id="JARPUR010000004">
    <property type="protein sequence ID" value="KAK4877579.1"/>
    <property type="molecule type" value="Genomic_DNA"/>
</dbReference>
<reference evidence="3" key="1">
    <citation type="submission" date="2023-01" db="EMBL/GenBank/DDBJ databases">
        <title>Key to firefly adult light organ development and bioluminescence: homeobox transcription factors regulate luciferase expression and transportation to peroxisome.</title>
        <authorList>
            <person name="Fu X."/>
        </authorList>
    </citation>
    <scope>NUCLEOTIDE SEQUENCE [LARGE SCALE GENOMIC DNA]</scope>
</reference>
<sequence>MDVILNKIKESKNELKQEINKNHKEMRQEFKLLKEEWEEKENIWKEEKTHLENRITKLEENLERQENEKKKLNIVIKGLDDVNKENKETVQKWIEEKLEIQTKIEQLFTVGKDKNKQAVIVKMHNWEAKKEIMQQKKRLYGTKVYIENDLTLKERATQIKLKEMADKLKEEGKRVKIGYKKLIINNVIHI</sequence>
<evidence type="ECO:0000256" key="1">
    <source>
        <dbReference type="SAM" id="Coils"/>
    </source>
</evidence>
<name>A0AAN7PUE7_9COLE</name>
<organism evidence="2 3">
    <name type="scientific">Aquatica leii</name>
    <dbReference type="NCBI Taxonomy" id="1421715"/>
    <lineage>
        <taxon>Eukaryota</taxon>
        <taxon>Metazoa</taxon>
        <taxon>Ecdysozoa</taxon>
        <taxon>Arthropoda</taxon>
        <taxon>Hexapoda</taxon>
        <taxon>Insecta</taxon>
        <taxon>Pterygota</taxon>
        <taxon>Neoptera</taxon>
        <taxon>Endopterygota</taxon>
        <taxon>Coleoptera</taxon>
        <taxon>Polyphaga</taxon>
        <taxon>Elateriformia</taxon>
        <taxon>Elateroidea</taxon>
        <taxon>Lampyridae</taxon>
        <taxon>Luciolinae</taxon>
        <taxon>Aquatica</taxon>
    </lineage>
</organism>
<accession>A0AAN7PUE7</accession>